<sequence>MTTTALLLIAFGILIISLTLKLSGKTPFLISGMAQIQSSYGDEDMSADSPIWVPERLVKHKQKQQTKSKLLDPKISSTSSDDSYSSQTLVPAEQET</sequence>
<organism evidence="2 3">
    <name type="scientific">Saguinus oedipus</name>
    <name type="common">Cotton-top tamarin</name>
    <name type="synonym">Oedipomidas oedipus</name>
    <dbReference type="NCBI Taxonomy" id="9490"/>
    <lineage>
        <taxon>Eukaryota</taxon>
        <taxon>Metazoa</taxon>
        <taxon>Chordata</taxon>
        <taxon>Craniata</taxon>
        <taxon>Vertebrata</taxon>
        <taxon>Euteleostomi</taxon>
        <taxon>Mammalia</taxon>
        <taxon>Eutheria</taxon>
        <taxon>Euarchontoglires</taxon>
        <taxon>Primates</taxon>
        <taxon>Haplorrhini</taxon>
        <taxon>Platyrrhini</taxon>
        <taxon>Cebidae</taxon>
        <taxon>Callitrichinae</taxon>
        <taxon>Saguinus</taxon>
    </lineage>
</organism>
<evidence type="ECO:0000256" key="1">
    <source>
        <dbReference type="SAM" id="MobiDB-lite"/>
    </source>
</evidence>
<reference evidence="2 3" key="1">
    <citation type="submission" date="2023-05" db="EMBL/GenBank/DDBJ databases">
        <title>B98-5 Cell Line De Novo Hybrid Assembly: An Optical Mapping Approach.</title>
        <authorList>
            <person name="Kananen K."/>
            <person name="Auerbach J.A."/>
            <person name="Kautto E."/>
            <person name="Blachly J.S."/>
        </authorList>
    </citation>
    <scope>NUCLEOTIDE SEQUENCE [LARGE SCALE GENOMIC DNA]</scope>
    <source>
        <strain evidence="2">B95-8</strain>
        <tissue evidence="2">Cell line</tissue>
    </source>
</reference>
<feature type="compositionally biased region" description="Low complexity" evidence="1">
    <location>
        <begin position="76"/>
        <end position="86"/>
    </location>
</feature>
<evidence type="ECO:0000313" key="3">
    <source>
        <dbReference type="Proteomes" id="UP001266305"/>
    </source>
</evidence>
<proteinExistence type="predicted"/>
<gene>
    <name evidence="2" type="ORF">P7K49_007094</name>
</gene>
<protein>
    <submittedName>
        <fullName evidence="2">Uncharacterized protein</fullName>
    </submittedName>
</protein>
<dbReference type="Proteomes" id="UP001266305">
    <property type="component" value="Unassembled WGS sequence"/>
</dbReference>
<comment type="caution">
    <text evidence="2">The sequence shown here is derived from an EMBL/GenBank/DDBJ whole genome shotgun (WGS) entry which is preliminary data.</text>
</comment>
<dbReference type="EMBL" id="JASSZA010000003">
    <property type="protein sequence ID" value="KAK2116468.1"/>
    <property type="molecule type" value="Genomic_DNA"/>
</dbReference>
<accession>A0ABQ9W6T2</accession>
<name>A0ABQ9W6T2_SAGOE</name>
<feature type="region of interest" description="Disordered" evidence="1">
    <location>
        <begin position="63"/>
        <end position="96"/>
    </location>
</feature>
<keyword evidence="3" id="KW-1185">Reference proteome</keyword>
<evidence type="ECO:0000313" key="2">
    <source>
        <dbReference type="EMBL" id="KAK2116468.1"/>
    </source>
</evidence>